<gene>
    <name evidence="1" type="ORF">EC957_000859</name>
</gene>
<accession>A0A9P6EVT6</accession>
<dbReference type="AlphaFoldDB" id="A0A9P6EVT6"/>
<keyword evidence="2" id="KW-1185">Reference proteome</keyword>
<protein>
    <submittedName>
        <fullName evidence="1">Uncharacterized protein</fullName>
    </submittedName>
</protein>
<comment type="caution">
    <text evidence="1">The sequence shown here is derived from an EMBL/GenBank/DDBJ whole genome shotgun (WGS) entry which is preliminary data.</text>
</comment>
<organism evidence="1 2">
    <name type="scientific">Mortierella hygrophila</name>
    <dbReference type="NCBI Taxonomy" id="979708"/>
    <lineage>
        <taxon>Eukaryota</taxon>
        <taxon>Fungi</taxon>
        <taxon>Fungi incertae sedis</taxon>
        <taxon>Mucoromycota</taxon>
        <taxon>Mortierellomycotina</taxon>
        <taxon>Mortierellomycetes</taxon>
        <taxon>Mortierellales</taxon>
        <taxon>Mortierellaceae</taxon>
        <taxon>Mortierella</taxon>
    </lineage>
</organism>
<proteinExistence type="predicted"/>
<reference evidence="1" key="1">
    <citation type="journal article" date="2020" name="Fungal Divers.">
        <title>Resolving the Mortierellaceae phylogeny through synthesis of multi-gene phylogenetics and phylogenomics.</title>
        <authorList>
            <person name="Vandepol N."/>
            <person name="Liber J."/>
            <person name="Desiro A."/>
            <person name="Na H."/>
            <person name="Kennedy M."/>
            <person name="Barry K."/>
            <person name="Grigoriev I.V."/>
            <person name="Miller A.N."/>
            <person name="O'Donnell K."/>
            <person name="Stajich J.E."/>
            <person name="Bonito G."/>
        </authorList>
    </citation>
    <scope>NUCLEOTIDE SEQUENCE</scope>
    <source>
        <strain evidence="1">NRRL 2591</strain>
    </source>
</reference>
<dbReference type="Proteomes" id="UP000723463">
    <property type="component" value="Unassembled WGS sequence"/>
</dbReference>
<dbReference type="EMBL" id="JAAAXW010001127">
    <property type="protein sequence ID" value="KAF9536019.1"/>
    <property type="molecule type" value="Genomic_DNA"/>
</dbReference>
<evidence type="ECO:0000313" key="2">
    <source>
        <dbReference type="Proteomes" id="UP000723463"/>
    </source>
</evidence>
<evidence type="ECO:0000313" key="1">
    <source>
        <dbReference type="EMBL" id="KAF9536019.1"/>
    </source>
</evidence>
<feature type="non-terminal residue" evidence="1">
    <location>
        <position position="167"/>
    </location>
</feature>
<name>A0A9P6EVT6_9FUNG</name>
<sequence>MDVIKLIQSTFHPRRAGSDTQQLSHIMPWQERPMDVAIDRVVQNVGTCQSWQNYRPPAKAESSFLVCSGTAGIGKTRYGRELYDTLRRQLSEKAKAKDIDYSPHYHYMMLDFGNNAKLSSFDTHLDADTVLGLRLAYAHFFRDRYDQGISDFCFGAMEHLGFFSIHN</sequence>